<comment type="caution">
    <text evidence="2">The sequence shown here is derived from an EMBL/GenBank/DDBJ whole genome shotgun (WGS) entry which is preliminary data.</text>
</comment>
<protein>
    <submittedName>
        <fullName evidence="2">Uncharacterized protein</fullName>
    </submittedName>
</protein>
<organism evidence="2 3">
    <name type="scientific">Carnegiea gigantea</name>
    <dbReference type="NCBI Taxonomy" id="171969"/>
    <lineage>
        <taxon>Eukaryota</taxon>
        <taxon>Viridiplantae</taxon>
        <taxon>Streptophyta</taxon>
        <taxon>Embryophyta</taxon>
        <taxon>Tracheophyta</taxon>
        <taxon>Spermatophyta</taxon>
        <taxon>Magnoliopsida</taxon>
        <taxon>eudicotyledons</taxon>
        <taxon>Gunneridae</taxon>
        <taxon>Pentapetalae</taxon>
        <taxon>Caryophyllales</taxon>
        <taxon>Cactineae</taxon>
        <taxon>Cactaceae</taxon>
        <taxon>Cactoideae</taxon>
        <taxon>Echinocereeae</taxon>
        <taxon>Carnegiea</taxon>
    </lineage>
</organism>
<name>A0A9Q1K1L1_9CARY</name>
<evidence type="ECO:0000313" key="3">
    <source>
        <dbReference type="Proteomes" id="UP001153076"/>
    </source>
</evidence>
<evidence type="ECO:0000256" key="1">
    <source>
        <dbReference type="SAM" id="Phobius"/>
    </source>
</evidence>
<sequence>MIRLVLVSRVYLSSPQSSGAFSSLQETKACITHESSIPRGAMEAFMLLKEQPAVQTVVASVACDPNVWNAMMQNPDLVEFLKSEKNCAEFGAQDSLRSSIGSSEAEEPRKSDGFRGFIKDIKDTVQDMVNSLSKFTQSLFSEPDEGKKSESSDGTFQSFFTGGSLMALVMMVIMMVVLKRV</sequence>
<keyword evidence="1" id="KW-0472">Membrane</keyword>
<gene>
    <name evidence="2" type="ORF">Cgig2_033215</name>
</gene>
<keyword evidence="3" id="KW-1185">Reference proteome</keyword>
<evidence type="ECO:0000313" key="2">
    <source>
        <dbReference type="EMBL" id="KAJ8435476.1"/>
    </source>
</evidence>
<feature type="transmembrane region" description="Helical" evidence="1">
    <location>
        <begin position="159"/>
        <end position="178"/>
    </location>
</feature>
<proteinExistence type="predicted"/>
<reference evidence="2" key="1">
    <citation type="submission" date="2022-04" db="EMBL/GenBank/DDBJ databases">
        <title>Carnegiea gigantea Genome sequencing and assembly v2.</title>
        <authorList>
            <person name="Copetti D."/>
            <person name="Sanderson M.J."/>
            <person name="Burquez A."/>
            <person name="Wojciechowski M.F."/>
        </authorList>
    </citation>
    <scope>NUCLEOTIDE SEQUENCE</scope>
    <source>
        <strain evidence="2">SGP5-SGP5p</strain>
        <tissue evidence="2">Aerial part</tissue>
    </source>
</reference>
<dbReference type="AlphaFoldDB" id="A0A9Q1K1L1"/>
<keyword evidence="1" id="KW-0812">Transmembrane</keyword>
<dbReference type="PANTHER" id="PTHR33625">
    <property type="entry name" value="OS08G0179900 PROTEIN"/>
    <property type="match status" value="1"/>
</dbReference>
<dbReference type="EMBL" id="JAKOGI010000410">
    <property type="protein sequence ID" value="KAJ8435476.1"/>
    <property type="molecule type" value="Genomic_DNA"/>
</dbReference>
<dbReference type="PANTHER" id="PTHR33625:SF4">
    <property type="entry name" value="OS08G0179900 PROTEIN"/>
    <property type="match status" value="1"/>
</dbReference>
<keyword evidence="1" id="KW-1133">Transmembrane helix</keyword>
<accession>A0A9Q1K1L1</accession>
<dbReference type="OrthoDB" id="659599at2759"/>
<dbReference type="Proteomes" id="UP001153076">
    <property type="component" value="Unassembled WGS sequence"/>
</dbReference>